<keyword evidence="1" id="KW-0812">Transmembrane</keyword>
<evidence type="ECO:0000313" key="2">
    <source>
        <dbReference type="EMBL" id="MQR02574.1"/>
    </source>
</evidence>
<comment type="caution">
    <text evidence="2">The sequence shown here is derived from an EMBL/GenBank/DDBJ whole genome shotgun (WGS) entry which is preliminary data.</text>
</comment>
<sequence length="106" mass="11983">MFDGFWSGILGGLFGPAIAQWLSRFKYRAIFFATILAWQLFALILGIYYRGWSGFRNIFNDDKSSFLVIFCYVPVGVGIFAVFVAFLGSLNTANKKNETDQDKNNS</sequence>
<evidence type="ECO:0000313" key="3">
    <source>
        <dbReference type="Proteomes" id="UP000451565"/>
    </source>
</evidence>
<proteinExistence type="predicted"/>
<feature type="transmembrane region" description="Helical" evidence="1">
    <location>
        <begin position="64"/>
        <end position="87"/>
    </location>
</feature>
<accession>A0A843YY37</accession>
<name>A0A843YY37_9BURK</name>
<keyword evidence="1" id="KW-0472">Membrane</keyword>
<protein>
    <submittedName>
        <fullName evidence="2">Uncharacterized protein</fullName>
    </submittedName>
</protein>
<keyword evidence="1" id="KW-1133">Transmembrane helix</keyword>
<dbReference type="OrthoDB" id="9135704at2"/>
<dbReference type="EMBL" id="WINI01000010">
    <property type="protein sequence ID" value="MQR02574.1"/>
    <property type="molecule type" value="Genomic_DNA"/>
</dbReference>
<dbReference type="RefSeq" id="WP_153236206.1">
    <property type="nucleotide sequence ID" value="NZ_WINI01000010.1"/>
</dbReference>
<dbReference type="AlphaFoldDB" id="A0A843YY37"/>
<organism evidence="2 3">
    <name type="scientific">Glaciimonas soli</name>
    <dbReference type="NCBI Taxonomy" id="2590999"/>
    <lineage>
        <taxon>Bacteria</taxon>
        <taxon>Pseudomonadati</taxon>
        <taxon>Pseudomonadota</taxon>
        <taxon>Betaproteobacteria</taxon>
        <taxon>Burkholderiales</taxon>
        <taxon>Oxalobacteraceae</taxon>
        <taxon>Glaciimonas</taxon>
    </lineage>
</organism>
<dbReference type="Proteomes" id="UP000451565">
    <property type="component" value="Unassembled WGS sequence"/>
</dbReference>
<reference evidence="2 3" key="1">
    <citation type="submission" date="2019-10" db="EMBL/GenBank/DDBJ databases">
        <title>Glaciimonas soli sp. nov., a psychrophilic bacterium isolated from the forest soil of a high elevation mountain in Taiwan.</title>
        <authorList>
            <person name="Wang L.-T."/>
            <person name="Shieh W.Y."/>
        </authorList>
    </citation>
    <scope>NUCLEOTIDE SEQUENCE [LARGE SCALE GENOMIC DNA]</scope>
    <source>
        <strain evidence="2 3">GS1</strain>
    </source>
</reference>
<keyword evidence="3" id="KW-1185">Reference proteome</keyword>
<feature type="transmembrane region" description="Helical" evidence="1">
    <location>
        <begin position="29"/>
        <end position="52"/>
    </location>
</feature>
<evidence type="ECO:0000256" key="1">
    <source>
        <dbReference type="SAM" id="Phobius"/>
    </source>
</evidence>
<gene>
    <name evidence="2" type="ORF">GEV47_18005</name>
</gene>